<evidence type="ECO:0000313" key="6">
    <source>
        <dbReference type="Proteomes" id="UP000887572"/>
    </source>
</evidence>
<feature type="domain" description="WW" evidence="5">
    <location>
        <begin position="14"/>
        <end position="41"/>
    </location>
</feature>
<evidence type="ECO:0000313" key="7">
    <source>
        <dbReference type="WBParaSite" id="Gr19_v10_g8631.t1"/>
    </source>
</evidence>
<protein>
    <submittedName>
        <fullName evidence="7">WW domain-containing protein</fullName>
    </submittedName>
</protein>
<dbReference type="Pfam" id="PF00397">
    <property type="entry name" value="WW"/>
    <property type="match status" value="1"/>
</dbReference>
<feature type="compositionally biased region" description="Polar residues" evidence="4">
    <location>
        <begin position="242"/>
        <end position="273"/>
    </location>
</feature>
<keyword evidence="2" id="KW-0156">Chromatin regulator</keyword>
<name>A0A914ICI8_GLORO</name>
<accession>A0A914ICI8</accession>
<evidence type="ECO:0000256" key="1">
    <source>
        <dbReference type="ARBA" id="ARBA00004123"/>
    </source>
</evidence>
<feature type="compositionally biased region" description="Low complexity" evidence="4">
    <location>
        <begin position="151"/>
        <end position="166"/>
    </location>
</feature>
<reference evidence="7" key="1">
    <citation type="submission" date="2022-11" db="UniProtKB">
        <authorList>
            <consortium name="WormBaseParasite"/>
        </authorList>
    </citation>
    <scope>IDENTIFICATION</scope>
</reference>
<dbReference type="InterPro" id="IPR038867">
    <property type="entry name" value="WAC"/>
</dbReference>
<proteinExistence type="predicted"/>
<feature type="compositionally biased region" description="Low complexity" evidence="4">
    <location>
        <begin position="106"/>
        <end position="120"/>
    </location>
</feature>
<feature type="compositionally biased region" description="Polar residues" evidence="4">
    <location>
        <begin position="133"/>
        <end position="145"/>
    </location>
</feature>
<keyword evidence="6" id="KW-1185">Reference proteome</keyword>
<sequence>MDTSTSRVKEIGTWSEQFSSSGKRYYYNRETEVSQWEKPVEWKQAEKDQTEQRARSSTGVKEDKSTSYSKLRHRPSVSSLSSTAVAAHSTSASKPADSSTGHPVKSSASSPSVRNSSNAPKRPRFDEQPPPSSATRQVSSSSLSANKKVPSSSTSAAAVATVSSSTDHPQHRCGSVSSSSPAAQNHKTPPNSSFSSSTVQKRTSFSGSARVDSKSGFSKQGSGLKLASKSASNPAVVEQPKKGTSTATDNSMGQTHGSKSSAQPPIKNGTPTSEAHAPGNSIHRSGSTNSKVLPNFEQHEKHPQAPPREDLYTKFYHHEPGAFSARRALSSEEFLNNLKRCSDRKAKHANILLSIDRDLHSIQTLTKTAEFRSQLIKQRSVATSKRIHELESKSQ</sequence>
<keyword evidence="3" id="KW-0539">Nucleus</keyword>
<evidence type="ECO:0000256" key="3">
    <source>
        <dbReference type="ARBA" id="ARBA00023242"/>
    </source>
</evidence>
<dbReference type="PROSITE" id="PS50020">
    <property type="entry name" value="WW_DOMAIN_2"/>
    <property type="match status" value="1"/>
</dbReference>
<dbReference type="AlphaFoldDB" id="A0A914ICI8"/>
<evidence type="ECO:0000259" key="5">
    <source>
        <dbReference type="PROSITE" id="PS50020"/>
    </source>
</evidence>
<feature type="compositionally biased region" description="Low complexity" evidence="4">
    <location>
        <begin position="76"/>
        <end position="93"/>
    </location>
</feature>
<dbReference type="PANTHER" id="PTHR15911:SF6">
    <property type="entry name" value="WW DOMAIN-CONTAINING ADAPTER PROTEIN WITH COILED-COIL"/>
    <property type="match status" value="1"/>
</dbReference>
<dbReference type="Proteomes" id="UP000887572">
    <property type="component" value="Unplaced"/>
</dbReference>
<dbReference type="GO" id="GO:0003682">
    <property type="term" value="F:chromatin binding"/>
    <property type="evidence" value="ECO:0007669"/>
    <property type="project" value="TreeGrafter"/>
</dbReference>
<dbReference type="InterPro" id="IPR036020">
    <property type="entry name" value="WW_dom_sf"/>
</dbReference>
<organism evidence="6 7">
    <name type="scientific">Globodera rostochiensis</name>
    <name type="common">Golden nematode worm</name>
    <name type="synonym">Heterodera rostochiensis</name>
    <dbReference type="NCBI Taxonomy" id="31243"/>
    <lineage>
        <taxon>Eukaryota</taxon>
        <taxon>Metazoa</taxon>
        <taxon>Ecdysozoa</taxon>
        <taxon>Nematoda</taxon>
        <taxon>Chromadorea</taxon>
        <taxon>Rhabditida</taxon>
        <taxon>Tylenchina</taxon>
        <taxon>Tylenchomorpha</taxon>
        <taxon>Tylenchoidea</taxon>
        <taxon>Heteroderidae</taxon>
        <taxon>Heteroderinae</taxon>
        <taxon>Globodera</taxon>
    </lineage>
</organism>
<comment type="subcellular location">
    <subcellularLocation>
        <location evidence="1">Nucleus</location>
    </subcellularLocation>
</comment>
<evidence type="ECO:0000256" key="2">
    <source>
        <dbReference type="ARBA" id="ARBA00022853"/>
    </source>
</evidence>
<dbReference type="GO" id="GO:0000993">
    <property type="term" value="F:RNA polymerase II complex binding"/>
    <property type="evidence" value="ECO:0007669"/>
    <property type="project" value="TreeGrafter"/>
</dbReference>
<dbReference type="CDD" id="cd00201">
    <property type="entry name" value="WW"/>
    <property type="match status" value="1"/>
</dbReference>
<dbReference type="WBParaSite" id="Gr19_v10_g8631.t1">
    <property type="protein sequence ID" value="Gr19_v10_g8631.t1"/>
    <property type="gene ID" value="Gr19_v10_g8631"/>
</dbReference>
<dbReference type="InterPro" id="IPR001202">
    <property type="entry name" value="WW_dom"/>
</dbReference>
<feature type="compositionally biased region" description="Polar residues" evidence="4">
    <location>
        <begin position="175"/>
        <end position="207"/>
    </location>
</feature>
<feature type="compositionally biased region" description="Polar residues" evidence="4">
    <location>
        <begin position="282"/>
        <end position="292"/>
    </location>
</feature>
<feature type="region of interest" description="Disordered" evidence="4">
    <location>
        <begin position="42"/>
        <end position="311"/>
    </location>
</feature>
<dbReference type="Gene3D" id="2.20.70.10">
    <property type="match status" value="1"/>
</dbReference>
<evidence type="ECO:0000256" key="4">
    <source>
        <dbReference type="SAM" id="MobiDB-lite"/>
    </source>
</evidence>
<feature type="compositionally biased region" description="Basic and acidic residues" evidence="4">
    <location>
        <begin position="42"/>
        <end position="65"/>
    </location>
</feature>
<dbReference type="GO" id="GO:1904263">
    <property type="term" value="P:positive regulation of TORC1 signaling"/>
    <property type="evidence" value="ECO:0007669"/>
    <property type="project" value="TreeGrafter"/>
</dbReference>
<dbReference type="GO" id="GO:0005634">
    <property type="term" value="C:nucleus"/>
    <property type="evidence" value="ECO:0007669"/>
    <property type="project" value="UniProtKB-SubCell"/>
</dbReference>
<dbReference type="PROSITE" id="PS01159">
    <property type="entry name" value="WW_DOMAIN_1"/>
    <property type="match status" value="1"/>
</dbReference>
<feature type="compositionally biased region" description="Basic and acidic residues" evidence="4">
    <location>
        <begin position="297"/>
        <end position="311"/>
    </location>
</feature>
<dbReference type="GO" id="GO:0006325">
    <property type="term" value="P:chromatin organization"/>
    <property type="evidence" value="ECO:0007669"/>
    <property type="project" value="UniProtKB-KW"/>
</dbReference>
<dbReference type="SUPFAM" id="SSF51045">
    <property type="entry name" value="WW domain"/>
    <property type="match status" value="1"/>
</dbReference>
<dbReference type="PANTHER" id="PTHR15911">
    <property type="entry name" value="WW DOMAIN-CONTAINING ADAPTER PROTEIN WITH COILED-COIL"/>
    <property type="match status" value="1"/>
</dbReference>
<dbReference type="GO" id="GO:0010506">
    <property type="term" value="P:regulation of autophagy"/>
    <property type="evidence" value="ECO:0007669"/>
    <property type="project" value="TreeGrafter"/>
</dbReference>
<dbReference type="SMART" id="SM00456">
    <property type="entry name" value="WW"/>
    <property type="match status" value="1"/>
</dbReference>